<dbReference type="InterPro" id="IPR008023">
    <property type="entry name" value="DUF748"/>
</dbReference>
<gene>
    <name evidence="3" type="ORF">MMIC_P1955</name>
</gene>
<dbReference type="Proteomes" id="UP000231632">
    <property type="component" value="Unassembled WGS sequence"/>
</dbReference>
<dbReference type="Pfam" id="PF05359">
    <property type="entry name" value="DUF748"/>
    <property type="match status" value="1"/>
</dbReference>
<keyword evidence="4" id="KW-1185">Reference proteome</keyword>
<keyword evidence="2" id="KW-1133">Transmembrane helix</keyword>
<sequence>MPDKQSEAADSVTYSAMMKPAYAIAAAVVALGLLFVSLLPLAVEYAAESWLKDHGVQQAEIENIDINLFTGEVLLQELKAGDGLNISHLAVNIDWLPLFKKIVYVRSFELHSANFDLHQDDKRQWQLADIHSEPAQVDAKEGEMDEQGDPWLTVVDGLDIQALRVNVNGIDMQLKLPVESLHLSLSGLLNREQSLNAEVKLGETDFTSFGYKVSNENLELAATLFFSVSAEDIASSLRTENTGLKLSGLKFAQDDGKKLAAIDAIKLVNVQSSGLNRHKVEALNLGNISMQPQLTGAGAVQLASIDVQNIDANLDGKLAFASLLLKQLQASGMTGDDDNISLRQLKLQGLTTQPGENLNLDSLSMQGFDLHQKQGKQLLAAIEQLTLKQFAMSGTDKGAFDSLSLSGIKLPASGKKSLGSIGGIVASGATLDTAGLYHLNKLQFNDLNTRLIKKKNGKLSVLDELSGRSKKKPKKTSSQHESTDKSADKKESRKEPVVIIDELLLGRGSKISYRDESVFPPLDTRMTVKKFRFAPLDMSGKRDGRLDMLMRIGRNGELSAKGKLRPNGKRLKTDLVIGLKNFDMPGLSGFVESDFGKSIQTGQFNLDTSISINNNKIDAKNRLLMRKLTLGSSKQLGKAEQKIGMPVNMALDMLRDDRGDIEMNVPISGNLDDPNININEIINKALMSSLSSGAMTYASLVLQPYGSIILAASLAGDLMKEAGKPKLTPIAFEQLEATLNPQMQDYTSKIAGLLKKSKAFRLQLCGVASRYEGVSADGPQGEAGQADVPVPVKTDEELLQLAQARSDAVMSALQLHGIESERLFTCRGKIDEARKVVKARVELTLD</sequence>
<evidence type="ECO:0000313" key="4">
    <source>
        <dbReference type="Proteomes" id="UP000231632"/>
    </source>
</evidence>
<evidence type="ECO:0000256" key="2">
    <source>
        <dbReference type="SAM" id="Phobius"/>
    </source>
</evidence>
<keyword evidence="2" id="KW-0472">Membrane</keyword>
<dbReference type="OrthoDB" id="5287741at2"/>
<protein>
    <recommendedName>
        <fullName evidence="5">DUF748 domain-containing protein</fullName>
    </recommendedName>
</protein>
<feature type="compositionally biased region" description="Basic residues" evidence="1">
    <location>
        <begin position="468"/>
        <end position="477"/>
    </location>
</feature>
<feature type="region of interest" description="Disordered" evidence="1">
    <location>
        <begin position="463"/>
        <end position="493"/>
    </location>
</feature>
<evidence type="ECO:0000313" key="3">
    <source>
        <dbReference type="EMBL" id="GAV20977.1"/>
    </source>
</evidence>
<dbReference type="Gene3D" id="3.30.1330.60">
    <property type="entry name" value="OmpA-like domain"/>
    <property type="match status" value="1"/>
</dbReference>
<keyword evidence="2" id="KW-0812">Transmembrane</keyword>
<evidence type="ECO:0000256" key="1">
    <source>
        <dbReference type="SAM" id="MobiDB-lite"/>
    </source>
</evidence>
<reference evidence="3 4" key="1">
    <citation type="journal article" date="2017" name="Arch. Microbiol.">
        <title>Mariprofundus micogutta sp. nov., a novel iron-oxidizing zetaproteobacterium isolated from a deep-sea hydrothermal field at the Bayonnaise knoll of the Izu-Ogasawara arc, and a description of Mariprofundales ord. nov. and Zetaproteobacteria classis nov.</title>
        <authorList>
            <person name="Makita H."/>
            <person name="Tanaka E."/>
            <person name="Mitsunobu S."/>
            <person name="Miyazaki M."/>
            <person name="Nunoura T."/>
            <person name="Uematsu K."/>
            <person name="Takaki Y."/>
            <person name="Nishi S."/>
            <person name="Shimamura S."/>
            <person name="Takai K."/>
        </authorList>
    </citation>
    <scope>NUCLEOTIDE SEQUENCE [LARGE SCALE GENOMIC DNA]</scope>
    <source>
        <strain evidence="3 4">ET2</strain>
    </source>
</reference>
<proteinExistence type="predicted"/>
<dbReference type="STRING" id="1921010.MMIC_P1955"/>
<comment type="caution">
    <text evidence="3">The sequence shown here is derived from an EMBL/GenBank/DDBJ whole genome shotgun (WGS) entry which is preliminary data.</text>
</comment>
<dbReference type="InterPro" id="IPR036737">
    <property type="entry name" value="OmpA-like_sf"/>
</dbReference>
<feature type="transmembrane region" description="Helical" evidence="2">
    <location>
        <begin position="21"/>
        <end position="43"/>
    </location>
</feature>
<evidence type="ECO:0008006" key="5">
    <source>
        <dbReference type="Google" id="ProtNLM"/>
    </source>
</evidence>
<feature type="compositionally biased region" description="Basic and acidic residues" evidence="1">
    <location>
        <begin position="481"/>
        <end position="493"/>
    </location>
</feature>
<organism evidence="3 4">
    <name type="scientific">Mariprofundus micogutta</name>
    <dbReference type="NCBI Taxonomy" id="1921010"/>
    <lineage>
        <taxon>Bacteria</taxon>
        <taxon>Pseudomonadati</taxon>
        <taxon>Pseudomonadota</taxon>
        <taxon>Candidatius Mariprofundia</taxon>
        <taxon>Mariprofundales</taxon>
        <taxon>Mariprofundaceae</taxon>
        <taxon>Mariprofundus</taxon>
    </lineage>
</organism>
<dbReference type="EMBL" id="BDFD01000018">
    <property type="protein sequence ID" value="GAV20977.1"/>
    <property type="molecule type" value="Genomic_DNA"/>
</dbReference>
<dbReference type="RefSeq" id="WP_072660280.1">
    <property type="nucleotide sequence ID" value="NZ_BDFD01000018.1"/>
</dbReference>
<dbReference type="AlphaFoldDB" id="A0A1L8CQ06"/>
<name>A0A1L8CQ06_9PROT</name>
<accession>A0A1L8CQ06</accession>